<dbReference type="OrthoDB" id="5501812at2"/>
<dbReference type="AlphaFoldDB" id="A0A6N7PXR4"/>
<dbReference type="EMBL" id="WJIE01000007">
    <property type="protein sequence ID" value="MRG95240.1"/>
    <property type="molecule type" value="Genomic_DNA"/>
</dbReference>
<accession>A0A6N7PXR4</accession>
<sequence>MGIVIRLLSLLTLLLLVPACSGGGEPLRGGLVVGVTSDLRVGVDVLRLHVIRKVNGAVVSDDELFSDGASPFEMPLEIGFSDLADGDDVDVEIEAFGSTNSPLVVRSAGSTIRAGRTLLLRVDLAAACAGSSAPKCEAPQTCTGGVCGAVYVSPANLEDYNTGWSKGKTDICKPNDGPPALFIGKGQADYLPTSDYDLAQIEAGPQGGHHIWVALRMKNLRQSGSITTLTGHVDELDLDINPFTVIFTFDPAEGGYCKLYGLRFQIDGATDVEALLGKTLLVKASVKDKDGDVGTAERWVKLSSDIL</sequence>
<keyword evidence="2" id="KW-1185">Reference proteome</keyword>
<dbReference type="Proteomes" id="UP000440224">
    <property type="component" value="Unassembled WGS sequence"/>
</dbReference>
<dbReference type="RefSeq" id="WP_153822052.1">
    <property type="nucleotide sequence ID" value="NZ_WJIE01000007.1"/>
</dbReference>
<evidence type="ECO:0000313" key="1">
    <source>
        <dbReference type="EMBL" id="MRG95240.1"/>
    </source>
</evidence>
<reference evidence="1 2" key="1">
    <citation type="submission" date="2019-10" db="EMBL/GenBank/DDBJ databases">
        <title>A soil myxobacterium in the family Polyangiaceae.</title>
        <authorList>
            <person name="Li Y."/>
            <person name="Wang J."/>
        </authorList>
    </citation>
    <scope>NUCLEOTIDE SEQUENCE [LARGE SCALE GENOMIC DNA]</scope>
    <source>
        <strain evidence="1 2">DSM 14734</strain>
    </source>
</reference>
<name>A0A6N7PXR4_9BACT</name>
<evidence type="ECO:0000313" key="2">
    <source>
        <dbReference type="Proteomes" id="UP000440224"/>
    </source>
</evidence>
<proteinExistence type="predicted"/>
<gene>
    <name evidence="1" type="ORF">GF068_25465</name>
</gene>
<comment type="caution">
    <text evidence="1">The sequence shown here is derived from an EMBL/GenBank/DDBJ whole genome shotgun (WGS) entry which is preliminary data.</text>
</comment>
<protein>
    <submittedName>
        <fullName evidence="1">Uncharacterized protein</fullName>
    </submittedName>
</protein>
<organism evidence="1 2">
    <name type="scientific">Polyangium spumosum</name>
    <dbReference type="NCBI Taxonomy" id="889282"/>
    <lineage>
        <taxon>Bacteria</taxon>
        <taxon>Pseudomonadati</taxon>
        <taxon>Myxococcota</taxon>
        <taxon>Polyangia</taxon>
        <taxon>Polyangiales</taxon>
        <taxon>Polyangiaceae</taxon>
        <taxon>Polyangium</taxon>
    </lineage>
</organism>